<feature type="non-terminal residue" evidence="1">
    <location>
        <position position="1"/>
    </location>
</feature>
<comment type="caution">
    <text evidence="1">The sequence shown here is derived from an EMBL/GenBank/DDBJ whole genome shotgun (WGS) entry which is preliminary data.</text>
</comment>
<dbReference type="EMBL" id="BDIP01009218">
    <property type="protein sequence ID" value="GIQ92220.1"/>
    <property type="molecule type" value="Genomic_DNA"/>
</dbReference>
<dbReference type="AlphaFoldDB" id="A0A9K3GRP2"/>
<accession>A0A9K3GRP2</accession>
<reference evidence="1 2" key="1">
    <citation type="journal article" date="2018" name="PLoS ONE">
        <title>The draft genome of Kipferlia bialata reveals reductive genome evolution in fornicate parasites.</title>
        <authorList>
            <person name="Tanifuji G."/>
            <person name="Takabayashi S."/>
            <person name="Kume K."/>
            <person name="Takagi M."/>
            <person name="Nakayama T."/>
            <person name="Kamikawa R."/>
            <person name="Inagaki Y."/>
            <person name="Hashimoto T."/>
        </authorList>
    </citation>
    <scope>NUCLEOTIDE SEQUENCE [LARGE SCALE GENOMIC DNA]</scope>
    <source>
        <strain evidence="1">NY0173</strain>
    </source>
</reference>
<dbReference type="Proteomes" id="UP000265618">
    <property type="component" value="Unassembled WGS sequence"/>
</dbReference>
<protein>
    <submittedName>
        <fullName evidence="1">Uncharacterized protein</fullName>
    </submittedName>
</protein>
<evidence type="ECO:0000313" key="2">
    <source>
        <dbReference type="Proteomes" id="UP000265618"/>
    </source>
</evidence>
<gene>
    <name evidence="1" type="ORF">KIPB_015866</name>
</gene>
<keyword evidence="2" id="KW-1185">Reference proteome</keyword>
<evidence type="ECO:0000313" key="1">
    <source>
        <dbReference type="EMBL" id="GIQ92220.1"/>
    </source>
</evidence>
<name>A0A9K3GRP2_9EUKA</name>
<feature type="non-terminal residue" evidence="1">
    <location>
        <position position="101"/>
    </location>
</feature>
<sequence length="101" mass="10990">AQAENSARSREEEQKCVTLLNEIRGIEAEIGAFEAEFRGIETEIREIEALGRDVGGTNPAPQTVKLLLKEVAGDEGCVSRLLGLQTLLEGIMSEARDSFSQ</sequence>
<proteinExistence type="predicted"/>
<organism evidence="1 2">
    <name type="scientific">Kipferlia bialata</name>
    <dbReference type="NCBI Taxonomy" id="797122"/>
    <lineage>
        <taxon>Eukaryota</taxon>
        <taxon>Metamonada</taxon>
        <taxon>Carpediemonas-like organisms</taxon>
        <taxon>Kipferlia</taxon>
    </lineage>
</organism>